<evidence type="ECO:0000256" key="2">
    <source>
        <dbReference type="ARBA" id="ARBA00022692"/>
    </source>
</evidence>
<feature type="transmembrane region" description="Helical" evidence="5">
    <location>
        <begin position="303"/>
        <end position="321"/>
    </location>
</feature>
<dbReference type="PANTHER" id="PTHR23502:SF38">
    <property type="entry name" value="POLYAMINE TRANSPORTER 4"/>
    <property type="match status" value="1"/>
</dbReference>
<dbReference type="InterPro" id="IPR011701">
    <property type="entry name" value="MFS"/>
</dbReference>
<evidence type="ECO:0000313" key="7">
    <source>
        <dbReference type="Proteomes" id="UP001365542"/>
    </source>
</evidence>
<comment type="subcellular location">
    <subcellularLocation>
        <location evidence="1">Membrane</location>
        <topology evidence="1">Multi-pass membrane protein</topology>
    </subcellularLocation>
</comment>
<keyword evidence="2 5" id="KW-0812">Transmembrane</keyword>
<feature type="transmembrane region" description="Helical" evidence="5">
    <location>
        <begin position="380"/>
        <end position="400"/>
    </location>
</feature>
<keyword evidence="4 5" id="KW-0472">Membrane</keyword>
<dbReference type="SUPFAM" id="SSF103473">
    <property type="entry name" value="MFS general substrate transporter"/>
    <property type="match status" value="1"/>
</dbReference>
<feature type="transmembrane region" description="Helical" evidence="5">
    <location>
        <begin position="357"/>
        <end position="374"/>
    </location>
</feature>
<feature type="transmembrane region" description="Helical" evidence="5">
    <location>
        <begin position="224"/>
        <end position="243"/>
    </location>
</feature>
<feature type="transmembrane region" description="Helical" evidence="5">
    <location>
        <begin position="263"/>
        <end position="283"/>
    </location>
</feature>
<proteinExistence type="predicted"/>
<name>A0AAV9XDK0_9PEZI</name>
<feature type="transmembrane region" description="Helical" evidence="5">
    <location>
        <begin position="154"/>
        <end position="174"/>
    </location>
</feature>
<comment type="caution">
    <text evidence="6">The sequence shown here is derived from an EMBL/GenBank/DDBJ whole genome shotgun (WGS) entry which is preliminary data.</text>
</comment>
<dbReference type="GO" id="GO:0015606">
    <property type="term" value="F:spermidine transmembrane transporter activity"/>
    <property type="evidence" value="ECO:0007669"/>
    <property type="project" value="TreeGrafter"/>
</dbReference>
<organism evidence="6 7">
    <name type="scientific">Orbilia ellipsospora</name>
    <dbReference type="NCBI Taxonomy" id="2528407"/>
    <lineage>
        <taxon>Eukaryota</taxon>
        <taxon>Fungi</taxon>
        <taxon>Dikarya</taxon>
        <taxon>Ascomycota</taxon>
        <taxon>Pezizomycotina</taxon>
        <taxon>Orbiliomycetes</taxon>
        <taxon>Orbiliales</taxon>
        <taxon>Orbiliaceae</taxon>
        <taxon>Orbilia</taxon>
    </lineage>
</organism>
<dbReference type="GO" id="GO:0000297">
    <property type="term" value="F:spermine transmembrane transporter activity"/>
    <property type="evidence" value="ECO:0007669"/>
    <property type="project" value="TreeGrafter"/>
</dbReference>
<dbReference type="Proteomes" id="UP001365542">
    <property type="component" value="Unassembled WGS sequence"/>
</dbReference>
<evidence type="ECO:0000256" key="4">
    <source>
        <dbReference type="ARBA" id="ARBA00023136"/>
    </source>
</evidence>
<sequence length="423" mass="46984">MASNHSLDSMVEISLNSSAPLASSHSQSESSSSLHGRGFVEIDNIRSGYSTVPILPRREALMQLHLFGHVLVKDYDGVQDSRNPQNWTGLKKWYGKFASRELEAPSVGAGTVSDLFTEPARAFPIYVFVGTAFCGASFGPVLGGIIISRHDWRWTLWTTMILSLCLLPFVYFMPETHRTRILDKDVLRRQIYGERVERPTKSNLNGMIIMAVKRPIQLLFREPIVILFSIYSGFVYMLLYGFTSSLPYIYQSVYNFTTIQSGLPFLAICIGIMLAIPIHMFLFEPIYRRQQSPAPPEARLPPMIAASVSMVVALFMFAWTARLGVHWIAPVIAGCIFGYSADSFPKAAASAVGANGLVRYTMGFAFPLIARTMIEKLQVKWAMTVLGCIAAVMLPLPLIFMRYGAKTRGRGRSGQNAAPMGIV</sequence>
<evidence type="ECO:0000256" key="1">
    <source>
        <dbReference type="ARBA" id="ARBA00004141"/>
    </source>
</evidence>
<gene>
    <name evidence="6" type="ORF">TWF694_008863</name>
</gene>
<evidence type="ECO:0000256" key="5">
    <source>
        <dbReference type="SAM" id="Phobius"/>
    </source>
</evidence>
<keyword evidence="7" id="KW-1185">Reference proteome</keyword>
<dbReference type="PANTHER" id="PTHR23502">
    <property type="entry name" value="MAJOR FACILITATOR SUPERFAMILY"/>
    <property type="match status" value="1"/>
</dbReference>
<reference evidence="6 7" key="1">
    <citation type="submission" date="2019-10" db="EMBL/GenBank/DDBJ databases">
        <authorList>
            <person name="Palmer J.M."/>
        </authorList>
    </citation>
    <scope>NUCLEOTIDE SEQUENCE [LARGE SCALE GENOMIC DNA]</scope>
    <source>
        <strain evidence="6 7">TWF694</strain>
    </source>
</reference>
<keyword evidence="3 5" id="KW-1133">Transmembrane helix</keyword>
<dbReference type="AlphaFoldDB" id="A0AAV9XDK0"/>
<dbReference type="InterPro" id="IPR036259">
    <property type="entry name" value="MFS_trans_sf"/>
</dbReference>
<dbReference type="Pfam" id="PF07690">
    <property type="entry name" value="MFS_1"/>
    <property type="match status" value="1"/>
</dbReference>
<evidence type="ECO:0000256" key="3">
    <source>
        <dbReference type="ARBA" id="ARBA00022989"/>
    </source>
</evidence>
<dbReference type="EMBL" id="JAVHJO010000005">
    <property type="protein sequence ID" value="KAK6540031.1"/>
    <property type="molecule type" value="Genomic_DNA"/>
</dbReference>
<dbReference type="GO" id="GO:0005886">
    <property type="term" value="C:plasma membrane"/>
    <property type="evidence" value="ECO:0007669"/>
    <property type="project" value="TreeGrafter"/>
</dbReference>
<feature type="transmembrane region" description="Helical" evidence="5">
    <location>
        <begin position="125"/>
        <end position="148"/>
    </location>
</feature>
<protein>
    <submittedName>
        <fullName evidence="6">Uncharacterized protein</fullName>
    </submittedName>
</protein>
<accession>A0AAV9XDK0</accession>
<dbReference type="Gene3D" id="1.20.1250.20">
    <property type="entry name" value="MFS general substrate transporter like domains"/>
    <property type="match status" value="1"/>
</dbReference>
<evidence type="ECO:0000313" key="6">
    <source>
        <dbReference type="EMBL" id="KAK6540031.1"/>
    </source>
</evidence>